<organism evidence="1 2">
    <name type="scientific">Robertkochia marina</name>
    <dbReference type="NCBI Taxonomy" id="1227945"/>
    <lineage>
        <taxon>Bacteria</taxon>
        <taxon>Pseudomonadati</taxon>
        <taxon>Bacteroidota</taxon>
        <taxon>Flavobacteriia</taxon>
        <taxon>Flavobacteriales</taxon>
        <taxon>Flavobacteriaceae</taxon>
        <taxon>Robertkochia</taxon>
    </lineage>
</organism>
<dbReference type="InterPro" id="IPR053825">
    <property type="entry name" value="DUF7009"/>
</dbReference>
<dbReference type="Proteomes" id="UP000305939">
    <property type="component" value="Unassembled WGS sequence"/>
</dbReference>
<sequence length="124" mass="14075">MKLRIKGDTIRMRLTQGEVDEFRNTGRVTDTTTFSTPSSSSLEYALVTEENGRELCASFSNNSITIHVPKAIARKWTETGQVGFDNREKEGVLPTPYILVEKDFKCLHKRPNEDESDHFPNPLS</sequence>
<keyword evidence="2" id="KW-1185">Reference proteome</keyword>
<dbReference type="AlphaFoldDB" id="A0A4S3M4J2"/>
<proteinExistence type="predicted"/>
<evidence type="ECO:0000313" key="1">
    <source>
        <dbReference type="EMBL" id="THD69599.1"/>
    </source>
</evidence>
<dbReference type="EMBL" id="SSMC01000001">
    <property type="protein sequence ID" value="THD69599.1"/>
    <property type="molecule type" value="Genomic_DNA"/>
</dbReference>
<accession>A0A4S3M4J2</accession>
<name>A0A4S3M4J2_9FLAO</name>
<evidence type="ECO:0000313" key="2">
    <source>
        <dbReference type="Proteomes" id="UP000305939"/>
    </source>
</evidence>
<comment type="caution">
    <text evidence="1">The sequence shown here is derived from an EMBL/GenBank/DDBJ whole genome shotgun (WGS) entry which is preliminary data.</text>
</comment>
<gene>
    <name evidence="1" type="ORF">E7Z59_04535</name>
</gene>
<dbReference type="Pfam" id="PF22668">
    <property type="entry name" value="DUF7009"/>
    <property type="match status" value="1"/>
</dbReference>
<protein>
    <submittedName>
        <fullName evidence="1">Uncharacterized protein</fullName>
    </submittedName>
</protein>
<dbReference type="OrthoDB" id="7060517at2"/>
<reference evidence="1 2" key="1">
    <citation type="submission" date="2019-04" db="EMBL/GenBank/DDBJ databases">
        <title>Draft genome sequence of Robertkochia marina CC-AMO-30D.</title>
        <authorList>
            <person name="Hameed A."/>
            <person name="Lin S.-Y."/>
            <person name="Shahina M."/>
            <person name="Lai W.-A."/>
            <person name="Young C.-C."/>
        </authorList>
    </citation>
    <scope>NUCLEOTIDE SEQUENCE [LARGE SCALE GENOMIC DNA]</scope>
    <source>
        <strain evidence="1 2">CC-AMO-30D</strain>
    </source>
</reference>
<dbReference type="RefSeq" id="WP_136335089.1">
    <property type="nucleotide sequence ID" value="NZ_QXMP01000001.1"/>
</dbReference>